<dbReference type="Ensembl" id="ENSMMMT00000011039.1">
    <property type="protein sequence ID" value="ENSMMMP00000009680.1"/>
    <property type="gene ID" value="ENSMMMG00000008639.1"/>
</dbReference>
<name>A0A8C5Z5U2_MARMA</name>
<comment type="subunit">
    <text evidence="1">Interacts with ATP6V0C.</text>
</comment>
<evidence type="ECO:0000256" key="7">
    <source>
        <dbReference type="ARBA" id="ARBA00031239"/>
    </source>
</evidence>
<organism evidence="12 13">
    <name type="scientific">Marmota marmota marmota</name>
    <name type="common">Alpine marmot</name>
    <dbReference type="NCBI Taxonomy" id="9994"/>
    <lineage>
        <taxon>Eukaryota</taxon>
        <taxon>Metazoa</taxon>
        <taxon>Chordata</taxon>
        <taxon>Craniata</taxon>
        <taxon>Vertebrata</taxon>
        <taxon>Euteleostomi</taxon>
        <taxon>Mammalia</taxon>
        <taxon>Eutheria</taxon>
        <taxon>Euarchontoglires</taxon>
        <taxon>Glires</taxon>
        <taxon>Rodentia</taxon>
        <taxon>Sciuromorpha</taxon>
        <taxon>Sciuridae</taxon>
        <taxon>Xerinae</taxon>
        <taxon>Marmotini</taxon>
        <taxon>Marmota</taxon>
    </lineage>
</organism>
<accession>A0A8C5Z5U2</accession>
<keyword evidence="4 8" id="KW-0863">Zinc-finger</keyword>
<evidence type="ECO:0000256" key="9">
    <source>
        <dbReference type="SAM" id="MobiDB-lite"/>
    </source>
</evidence>
<reference evidence="12" key="2">
    <citation type="submission" date="2025-09" db="UniProtKB">
        <authorList>
            <consortium name="Ensembl"/>
        </authorList>
    </citation>
    <scope>IDENTIFICATION</scope>
</reference>
<evidence type="ECO:0000256" key="5">
    <source>
        <dbReference type="ARBA" id="ARBA00022833"/>
    </source>
</evidence>
<proteinExistence type="predicted"/>
<feature type="compositionally biased region" description="Polar residues" evidence="9">
    <location>
        <begin position="1"/>
        <end position="10"/>
    </location>
</feature>
<evidence type="ECO:0000256" key="10">
    <source>
        <dbReference type="SAM" id="Phobius"/>
    </source>
</evidence>
<keyword evidence="13" id="KW-1185">Reference proteome</keyword>
<dbReference type="PANTHER" id="PTHR46675">
    <property type="entry name" value="E3 UBIQUITIN-PROTEIN LIGASE RNF182"/>
    <property type="match status" value="1"/>
</dbReference>
<evidence type="ECO:0000256" key="2">
    <source>
        <dbReference type="ARBA" id="ARBA00014050"/>
    </source>
</evidence>
<dbReference type="Proteomes" id="UP000694407">
    <property type="component" value="Unplaced"/>
</dbReference>
<evidence type="ECO:0000313" key="12">
    <source>
        <dbReference type="Ensembl" id="ENSMMMP00000009680.1"/>
    </source>
</evidence>
<evidence type="ECO:0000256" key="4">
    <source>
        <dbReference type="ARBA" id="ARBA00022771"/>
    </source>
</evidence>
<dbReference type="PANTHER" id="PTHR46675:SF4">
    <property type="entry name" value="E3 UBIQUITIN-PROTEIN LIGASE RNF182"/>
    <property type="match status" value="1"/>
</dbReference>
<dbReference type="InterPro" id="IPR017907">
    <property type="entry name" value="Znf_RING_CS"/>
</dbReference>
<feature type="region of interest" description="Disordered" evidence="9">
    <location>
        <begin position="97"/>
        <end position="187"/>
    </location>
</feature>
<sequence length="400" mass="43192">GLEFPSSRTLPHQAPGHPRATGRRWGWRRGVQSCPWVGPLAIGGVHCGRSQLPERWRSVCLVSSLEGSPHLGPGATWSWHAAGTYAKFTSSGDCELRGTAGGQCSEETAGEVQTLPSPGGPHGLFTPPTAFARLESPPIHPDSCPGSPTLGPSEHSSGYSSPSWALLDPEHLDPPSQLPAEGGSDLRAFQGSRTLDSESLLETRVQVGTWSLPTGQEQEEGVGEECPICTEPYGMGEHRLALLNCRHGLCVGCLHQLLGTAPSTDLGRVRCPLCRQKTPVLEWEICRLQEELLQADGPQCPPPPSPPTPALRCPGPWGFLEHRYQLRFLAGPVGGRGCLPFLPCPPCLSTWLWALRERGPCARRLALLSLLVLELLGLLLIFMPLMLLGLLFMLLDRSGR</sequence>
<dbReference type="InterPro" id="IPR042285">
    <property type="entry name" value="RNF182"/>
</dbReference>
<dbReference type="SUPFAM" id="SSF57850">
    <property type="entry name" value="RING/U-box"/>
    <property type="match status" value="1"/>
</dbReference>
<evidence type="ECO:0000256" key="8">
    <source>
        <dbReference type="PROSITE-ProRule" id="PRU00175"/>
    </source>
</evidence>
<protein>
    <recommendedName>
        <fullName evidence="2">E3 ubiquitin-protein ligase RNF182</fullName>
    </recommendedName>
    <alternativeName>
        <fullName evidence="7">RING finger protein 182</fullName>
    </alternativeName>
    <alternativeName>
        <fullName evidence="6">RING-type E3 ubiquitin transferase RNF182</fullName>
    </alternativeName>
</protein>
<feature type="compositionally biased region" description="Low complexity" evidence="9">
    <location>
        <begin position="151"/>
        <end position="163"/>
    </location>
</feature>
<evidence type="ECO:0000256" key="6">
    <source>
        <dbReference type="ARBA" id="ARBA00030086"/>
    </source>
</evidence>
<dbReference type="PROSITE" id="PS50089">
    <property type="entry name" value="ZF_RING_2"/>
    <property type="match status" value="1"/>
</dbReference>
<feature type="transmembrane region" description="Helical" evidence="10">
    <location>
        <begin position="365"/>
        <end position="395"/>
    </location>
</feature>
<feature type="region of interest" description="Disordered" evidence="9">
    <location>
        <begin position="1"/>
        <end position="23"/>
    </location>
</feature>
<dbReference type="GeneTree" id="ENSGT00730000114714"/>
<dbReference type="Gene3D" id="3.30.40.10">
    <property type="entry name" value="Zinc/RING finger domain, C3HC4 (zinc finger)"/>
    <property type="match status" value="1"/>
</dbReference>
<keyword evidence="5" id="KW-0862">Zinc</keyword>
<keyword evidence="10" id="KW-0472">Membrane</keyword>
<dbReference type="InterPro" id="IPR013083">
    <property type="entry name" value="Znf_RING/FYVE/PHD"/>
</dbReference>
<dbReference type="Pfam" id="PF13639">
    <property type="entry name" value="zf-RING_2"/>
    <property type="match status" value="1"/>
</dbReference>
<dbReference type="AlphaFoldDB" id="A0A8C5Z5U2"/>
<evidence type="ECO:0000259" key="11">
    <source>
        <dbReference type="PROSITE" id="PS50089"/>
    </source>
</evidence>
<keyword evidence="10" id="KW-1133">Transmembrane helix</keyword>
<keyword evidence="3" id="KW-0479">Metal-binding</keyword>
<evidence type="ECO:0000313" key="13">
    <source>
        <dbReference type="Proteomes" id="UP000694407"/>
    </source>
</evidence>
<dbReference type="PROSITE" id="PS00518">
    <property type="entry name" value="ZF_RING_1"/>
    <property type="match status" value="1"/>
</dbReference>
<evidence type="ECO:0000256" key="3">
    <source>
        <dbReference type="ARBA" id="ARBA00022723"/>
    </source>
</evidence>
<dbReference type="SMART" id="SM00184">
    <property type="entry name" value="RING"/>
    <property type="match status" value="1"/>
</dbReference>
<dbReference type="GO" id="GO:0008270">
    <property type="term" value="F:zinc ion binding"/>
    <property type="evidence" value="ECO:0007669"/>
    <property type="project" value="UniProtKB-KW"/>
</dbReference>
<dbReference type="InterPro" id="IPR001841">
    <property type="entry name" value="Znf_RING"/>
</dbReference>
<feature type="domain" description="RING-type" evidence="11">
    <location>
        <begin position="226"/>
        <end position="275"/>
    </location>
</feature>
<evidence type="ECO:0000256" key="1">
    <source>
        <dbReference type="ARBA" id="ARBA00011482"/>
    </source>
</evidence>
<keyword evidence="10" id="KW-0812">Transmembrane</keyword>
<reference evidence="12" key="1">
    <citation type="submission" date="2025-08" db="UniProtKB">
        <authorList>
            <consortium name="Ensembl"/>
        </authorList>
    </citation>
    <scope>IDENTIFICATION</scope>
</reference>